<proteinExistence type="predicted"/>
<evidence type="ECO:0000313" key="2">
    <source>
        <dbReference type="Proteomes" id="UP000198807"/>
    </source>
</evidence>
<keyword evidence="2" id="KW-1185">Reference proteome</keyword>
<organism evidence="1 2">
    <name type="scientific">Halomonas daqiaonensis</name>
    <dbReference type="NCBI Taxonomy" id="650850"/>
    <lineage>
        <taxon>Bacteria</taxon>
        <taxon>Pseudomonadati</taxon>
        <taxon>Pseudomonadota</taxon>
        <taxon>Gammaproteobacteria</taxon>
        <taxon>Oceanospirillales</taxon>
        <taxon>Halomonadaceae</taxon>
        <taxon>Halomonas</taxon>
    </lineage>
</organism>
<accession>A0A1H7KX96</accession>
<protein>
    <submittedName>
        <fullName evidence="1">Uncharacterized protein</fullName>
    </submittedName>
</protein>
<evidence type="ECO:0000313" key="1">
    <source>
        <dbReference type="EMBL" id="SEK91352.1"/>
    </source>
</evidence>
<dbReference type="EMBL" id="FOBC01000005">
    <property type="protein sequence ID" value="SEK91352.1"/>
    <property type="molecule type" value="Genomic_DNA"/>
</dbReference>
<gene>
    <name evidence="1" type="ORF">SAMN04488129_105117</name>
</gene>
<dbReference type="AlphaFoldDB" id="A0A1H7KX96"/>
<reference evidence="2" key="1">
    <citation type="submission" date="2016-10" db="EMBL/GenBank/DDBJ databases">
        <authorList>
            <person name="Varghese N."/>
            <person name="Submissions S."/>
        </authorList>
    </citation>
    <scope>NUCLEOTIDE SEQUENCE [LARGE SCALE GENOMIC DNA]</scope>
    <source>
        <strain evidence="2">CGMCC 1.9150</strain>
    </source>
</reference>
<name>A0A1H7KX96_9GAMM</name>
<dbReference type="Proteomes" id="UP000198807">
    <property type="component" value="Unassembled WGS sequence"/>
</dbReference>
<dbReference type="STRING" id="650850.SAMN04488129_105117"/>
<sequence>MMSVAGSMLATYAPHESVDCTMAEPEPVSEVHKRLLASPRRDRCKDRKSQEDTEMVTSKRIPLTGIAIFAALFLFASPSWAEFCAPEIVSPEQGEVTSITPTIQATAKGGSNCNPNVKRIELEITHVESGNTVYTYEKTRGKGLTTGRGYATGMLLLEHTVPSGELSEDEEYKVYVEYPNTGPLAGFDEHAGCCWITFRTSGPETRQSAQRVEHTIVISGRDTSGGTGYAISGGGNLEQVSGTLDGRQVSIQGNDTVEGNFAKGHVGGAADGFRVFGEMPGILLHDPGNADVYVNGQPFYTIVISGRDTRGGTDYTISDGGRLEQVSGRLDGKEVSIQANDSVSGNRAEGRVVGAADGFRVYGKRPQITLDQPANADIYVNGELQ</sequence>